<sequence length="443" mass="47576">MKTEHFDTIIVGSGTSAYYALEALASHQKVAVVAPEPLGGVCALKGCQPKKYLVAHQEARNAIKDLLGHGFETMSKSSWAALQSLKNAFTASVPHRTRKTLQSKARFIEGIATFCAPDALRVGEKTLSAKHIVIATGSLPRRNAIKGSEHLRTSDDFLEMPSLPKRIAFVGAGVIAFEFAYVAASLGSEVTVVHRSNQPLKGFDESMVARFLSATKEAGIRVITNAPVTEVTKQGATYTLITEEGLHVKADAVFETIGRMPNLSVLEGDAGNVQASAKGIAVNAHMQSVSNPHVYAIGDCTDTPYQLATVADEQGKIAGENILKGNHRTWDDALVAHAMFTHPPLVAVGITEEEAREKGLDYAIKEGETASWPSSKRIGETHGAYKMVLSKEGTLLGATLLRHNSPEVINLCAMLLKTKMPIATFKQMALAYPTASSDLKNML</sequence>
<dbReference type="InterPro" id="IPR016156">
    <property type="entry name" value="FAD/NAD-linked_Rdtase_dimer_sf"/>
</dbReference>
<comment type="caution">
    <text evidence="7">The sequence shown here is derived from an EMBL/GenBank/DDBJ whole genome shotgun (WGS) entry which is preliminary data.</text>
</comment>
<evidence type="ECO:0000259" key="5">
    <source>
        <dbReference type="Pfam" id="PF02852"/>
    </source>
</evidence>
<reference evidence="7 8" key="3">
    <citation type="submission" date="2021-02" db="EMBL/GenBank/DDBJ databases">
        <authorList>
            <person name="Merkel A.Y."/>
        </authorList>
    </citation>
    <scope>NUCLEOTIDE SEQUENCE [LARGE SCALE GENOMIC DNA]</scope>
    <source>
        <strain evidence="7 8">T05b</strain>
    </source>
</reference>
<keyword evidence="3" id="KW-0285">Flavoprotein</keyword>
<comment type="cofactor">
    <cofactor evidence="1">
        <name>FAD</name>
        <dbReference type="ChEBI" id="CHEBI:57692"/>
    </cofactor>
</comment>
<dbReference type="InterPro" id="IPR004099">
    <property type="entry name" value="Pyr_nucl-diS_OxRdtase_dimer"/>
</dbReference>
<evidence type="ECO:0000256" key="3">
    <source>
        <dbReference type="ARBA" id="ARBA00022630"/>
    </source>
</evidence>
<dbReference type="Gene3D" id="3.30.390.30">
    <property type="match status" value="1"/>
</dbReference>
<keyword evidence="8" id="KW-1185">Reference proteome</keyword>
<dbReference type="PIRSF" id="PIRSF000350">
    <property type="entry name" value="Mercury_reductase_MerA"/>
    <property type="match status" value="1"/>
</dbReference>
<dbReference type="PRINTS" id="PR00411">
    <property type="entry name" value="PNDRDTASEI"/>
</dbReference>
<dbReference type="Proteomes" id="UP000703590">
    <property type="component" value="Unassembled WGS sequence"/>
</dbReference>
<organism evidence="7 8">
    <name type="scientific">Sulfurospirillum tamanense</name>
    <dbReference type="NCBI Taxonomy" id="2813362"/>
    <lineage>
        <taxon>Bacteria</taxon>
        <taxon>Pseudomonadati</taxon>
        <taxon>Campylobacterota</taxon>
        <taxon>Epsilonproteobacteria</taxon>
        <taxon>Campylobacterales</taxon>
        <taxon>Sulfurospirillaceae</taxon>
        <taxon>Sulfurospirillum</taxon>
    </lineage>
</organism>
<reference evidence="7 8" key="2">
    <citation type="submission" date="2021-02" db="EMBL/GenBank/DDBJ databases">
        <title>Sulfurospirillum tamanensis sp. nov.</title>
        <authorList>
            <person name="Frolova A."/>
            <person name="Merkel A."/>
            <person name="Slobodkin A."/>
        </authorList>
    </citation>
    <scope>NUCLEOTIDE SEQUENCE [LARGE SCALE GENOMIC DNA]</scope>
    <source>
        <strain evidence="7 8">T05b</strain>
    </source>
</reference>
<dbReference type="SUPFAM" id="SSF51905">
    <property type="entry name" value="FAD/NAD(P)-binding domain"/>
    <property type="match status" value="1"/>
</dbReference>
<name>A0ABS2WSS1_9BACT</name>
<dbReference type="InterPro" id="IPR001100">
    <property type="entry name" value="Pyr_nuc-diS_OxRdtase"/>
</dbReference>
<reference evidence="8" key="1">
    <citation type="submission" date="2021-02" db="EMBL/GenBank/DDBJ databases">
        <title>Sulfurospirillum tamanensis sp. nov.</title>
        <authorList>
            <person name="Merkel A.Y."/>
        </authorList>
    </citation>
    <scope>NUCLEOTIDE SEQUENCE [LARGE SCALE GENOMIC DNA]</scope>
    <source>
        <strain evidence="8">T05b</strain>
    </source>
</reference>
<dbReference type="SUPFAM" id="SSF55424">
    <property type="entry name" value="FAD/NAD-linked reductases, dimerisation (C-terminal) domain"/>
    <property type="match status" value="1"/>
</dbReference>
<accession>A0ABS2WSS1</accession>
<feature type="domain" description="FAD/NAD(P)-binding" evidence="6">
    <location>
        <begin position="6"/>
        <end position="315"/>
    </location>
</feature>
<proteinExistence type="inferred from homology"/>
<evidence type="ECO:0000256" key="4">
    <source>
        <dbReference type="ARBA" id="ARBA00022827"/>
    </source>
</evidence>
<gene>
    <name evidence="7" type="ORF">JWV37_07195</name>
</gene>
<protein>
    <submittedName>
        <fullName evidence="7">NAD(P)/FAD-dependent oxidoreductase</fullName>
    </submittedName>
</protein>
<dbReference type="RefSeq" id="WP_205459108.1">
    <property type="nucleotide sequence ID" value="NZ_JAFHKK010000013.1"/>
</dbReference>
<comment type="similarity">
    <text evidence="2">Belongs to the class-I pyridine nucleotide-disulfide oxidoreductase family.</text>
</comment>
<dbReference type="InterPro" id="IPR036188">
    <property type="entry name" value="FAD/NAD-bd_sf"/>
</dbReference>
<feature type="domain" description="Pyridine nucleotide-disulphide oxidoreductase dimerisation" evidence="5">
    <location>
        <begin position="336"/>
        <end position="442"/>
    </location>
</feature>
<keyword evidence="4" id="KW-0274">FAD</keyword>
<evidence type="ECO:0000313" key="8">
    <source>
        <dbReference type="Proteomes" id="UP000703590"/>
    </source>
</evidence>
<evidence type="ECO:0000313" key="7">
    <source>
        <dbReference type="EMBL" id="MBN2964560.1"/>
    </source>
</evidence>
<dbReference type="Pfam" id="PF02852">
    <property type="entry name" value="Pyr_redox_dim"/>
    <property type="match status" value="1"/>
</dbReference>
<dbReference type="Pfam" id="PF07992">
    <property type="entry name" value="Pyr_redox_2"/>
    <property type="match status" value="1"/>
</dbReference>
<evidence type="ECO:0000256" key="1">
    <source>
        <dbReference type="ARBA" id="ARBA00001974"/>
    </source>
</evidence>
<evidence type="ECO:0000259" key="6">
    <source>
        <dbReference type="Pfam" id="PF07992"/>
    </source>
</evidence>
<dbReference type="PRINTS" id="PR00368">
    <property type="entry name" value="FADPNR"/>
</dbReference>
<dbReference type="Gene3D" id="3.50.50.60">
    <property type="entry name" value="FAD/NAD(P)-binding domain"/>
    <property type="match status" value="2"/>
</dbReference>
<dbReference type="PANTHER" id="PTHR43014">
    <property type="entry name" value="MERCURIC REDUCTASE"/>
    <property type="match status" value="1"/>
</dbReference>
<evidence type="ECO:0000256" key="2">
    <source>
        <dbReference type="ARBA" id="ARBA00007532"/>
    </source>
</evidence>
<dbReference type="EMBL" id="JAFHKK010000013">
    <property type="protein sequence ID" value="MBN2964560.1"/>
    <property type="molecule type" value="Genomic_DNA"/>
</dbReference>
<dbReference type="PANTHER" id="PTHR43014:SF5">
    <property type="entry name" value="GLUTATHIONE REDUCTASE (NADPH)"/>
    <property type="match status" value="1"/>
</dbReference>
<dbReference type="InterPro" id="IPR023753">
    <property type="entry name" value="FAD/NAD-binding_dom"/>
</dbReference>